<dbReference type="PANTHER" id="PTHR42743:SF11">
    <property type="entry name" value="AMINODEOXYCHORISMATE LYASE"/>
    <property type="match status" value="1"/>
</dbReference>
<evidence type="ECO:0000256" key="2">
    <source>
        <dbReference type="ARBA" id="ARBA00009320"/>
    </source>
</evidence>
<reference evidence="6" key="1">
    <citation type="submission" date="2023-06" db="EMBL/GenBank/DDBJ databases">
        <title>Egi l300058.</title>
        <authorList>
            <person name="Gao L."/>
            <person name="Fang B.-Z."/>
            <person name="Li W.-J."/>
        </authorList>
    </citation>
    <scope>NUCLEOTIDE SEQUENCE</scope>
    <source>
        <strain evidence="6">EGI L300058</strain>
    </source>
</reference>
<comment type="cofactor">
    <cofactor evidence="1 5">
        <name>pyridoxal 5'-phosphate</name>
        <dbReference type="ChEBI" id="CHEBI:597326"/>
    </cofactor>
</comment>
<keyword evidence="3 5" id="KW-0663">Pyridoxal phosphate</keyword>
<comment type="similarity">
    <text evidence="2 4">Belongs to the class-IV pyridoxal-phosphate-dependent aminotransferase family.</text>
</comment>
<dbReference type="GO" id="GO:0008483">
    <property type="term" value="F:transaminase activity"/>
    <property type="evidence" value="ECO:0007669"/>
    <property type="project" value="UniProtKB-KW"/>
</dbReference>
<evidence type="ECO:0000313" key="7">
    <source>
        <dbReference type="Proteomes" id="UP001172708"/>
    </source>
</evidence>
<dbReference type="SUPFAM" id="SSF56752">
    <property type="entry name" value="D-aminoacid aminotransferase-like PLP-dependent enzymes"/>
    <property type="match status" value="1"/>
</dbReference>
<dbReference type="Proteomes" id="UP001172708">
    <property type="component" value="Unassembled WGS sequence"/>
</dbReference>
<dbReference type="RefSeq" id="WP_301143322.1">
    <property type="nucleotide sequence ID" value="NZ_JAUHQA010000001.1"/>
</dbReference>
<dbReference type="PANTHER" id="PTHR42743">
    <property type="entry name" value="AMINO-ACID AMINOTRANSFERASE"/>
    <property type="match status" value="1"/>
</dbReference>
<dbReference type="InterPro" id="IPR001544">
    <property type="entry name" value="Aminotrans_IV"/>
</dbReference>
<evidence type="ECO:0000256" key="3">
    <source>
        <dbReference type="ARBA" id="ARBA00022898"/>
    </source>
</evidence>
<sequence>MSVIVWSGGALRAPGEPIITATDHGLTVGDGVFETLTIRDGQPFALTRHLARLRYSAERIGLAEPDADAVRAGIAAVMEAGAGALTRLRVTVTSGQGPMSSARGDGPQTVVVTGGQAARPHVCHAVRAPWHRNERSPLAGVKSTSYGENAVMAAYARDKGADEAIVANTHGNLCEGTATNVFVEVDEEIVTPPLASGCLPGITRGLALEWAAQAGLPIRVAAPGELTMSVLDAAIEGRAHLAVTSSTRGVQHIASLDGHDLAAGRLLRKLGALFELNAERDPDPAPRRSS</sequence>
<dbReference type="Pfam" id="PF01063">
    <property type="entry name" value="Aminotran_4"/>
    <property type="match status" value="1"/>
</dbReference>
<dbReference type="EMBL" id="JAUHQA010000001">
    <property type="protein sequence ID" value="MDN4481616.1"/>
    <property type="molecule type" value="Genomic_DNA"/>
</dbReference>
<dbReference type="InterPro" id="IPR018300">
    <property type="entry name" value="Aminotrans_IV_CS"/>
</dbReference>
<keyword evidence="6" id="KW-0032">Aminotransferase</keyword>
<dbReference type="InterPro" id="IPR036038">
    <property type="entry name" value="Aminotransferase-like"/>
</dbReference>
<name>A0ABT8GJK7_9MICO</name>
<evidence type="ECO:0000313" key="6">
    <source>
        <dbReference type="EMBL" id="MDN4481616.1"/>
    </source>
</evidence>
<comment type="caution">
    <text evidence="6">The sequence shown here is derived from an EMBL/GenBank/DDBJ whole genome shotgun (WGS) entry which is preliminary data.</text>
</comment>
<gene>
    <name evidence="6" type="ORF">QQX02_11855</name>
</gene>
<dbReference type="Gene3D" id="3.20.10.10">
    <property type="entry name" value="D-amino Acid Aminotransferase, subunit A, domain 2"/>
    <property type="match status" value="1"/>
</dbReference>
<evidence type="ECO:0000256" key="4">
    <source>
        <dbReference type="RuleBase" id="RU004106"/>
    </source>
</evidence>
<dbReference type="InterPro" id="IPR043131">
    <property type="entry name" value="BCAT-like_N"/>
</dbReference>
<keyword evidence="7" id="KW-1185">Reference proteome</keyword>
<dbReference type="InterPro" id="IPR050571">
    <property type="entry name" value="Class-IV_PLP-Dep_Aminotrnsfr"/>
</dbReference>
<dbReference type="InterPro" id="IPR043132">
    <property type="entry name" value="BCAT-like_C"/>
</dbReference>
<accession>A0ABT8GJK7</accession>
<dbReference type="Gene3D" id="3.30.470.10">
    <property type="match status" value="1"/>
</dbReference>
<organism evidence="6 7">
    <name type="scientific">Demequina muriae</name>
    <dbReference type="NCBI Taxonomy" id="3051664"/>
    <lineage>
        <taxon>Bacteria</taxon>
        <taxon>Bacillati</taxon>
        <taxon>Actinomycetota</taxon>
        <taxon>Actinomycetes</taxon>
        <taxon>Micrococcales</taxon>
        <taxon>Demequinaceae</taxon>
        <taxon>Demequina</taxon>
    </lineage>
</organism>
<proteinExistence type="inferred from homology"/>
<evidence type="ECO:0000256" key="1">
    <source>
        <dbReference type="ARBA" id="ARBA00001933"/>
    </source>
</evidence>
<protein>
    <submittedName>
        <fullName evidence="6">Aminotransferase class IV</fullName>
    </submittedName>
</protein>
<keyword evidence="6" id="KW-0808">Transferase</keyword>
<evidence type="ECO:0000256" key="5">
    <source>
        <dbReference type="RuleBase" id="RU004516"/>
    </source>
</evidence>
<dbReference type="PROSITE" id="PS00770">
    <property type="entry name" value="AA_TRANSFER_CLASS_4"/>
    <property type="match status" value="1"/>
</dbReference>